<sequence length="100" mass="11210">MPLPPHLPFLCHAPPEPPFSTKLPPNGRLQKTERSFILKKPTEVKLKLYDFKQLSLSGINKSGSLFTGSKAAPYFSFSNALGPPFKWASEHTRFLDLQKA</sequence>
<organism evidence="1 2">
    <name type="scientific">Platysternon megacephalum</name>
    <name type="common">big-headed turtle</name>
    <dbReference type="NCBI Taxonomy" id="55544"/>
    <lineage>
        <taxon>Eukaryota</taxon>
        <taxon>Metazoa</taxon>
        <taxon>Chordata</taxon>
        <taxon>Craniata</taxon>
        <taxon>Vertebrata</taxon>
        <taxon>Euteleostomi</taxon>
        <taxon>Archelosauria</taxon>
        <taxon>Testudinata</taxon>
        <taxon>Testudines</taxon>
        <taxon>Cryptodira</taxon>
        <taxon>Durocryptodira</taxon>
        <taxon>Testudinoidea</taxon>
        <taxon>Platysternidae</taxon>
        <taxon>Platysternon</taxon>
    </lineage>
</organism>
<protein>
    <submittedName>
        <fullName evidence="1">Ankyrin repeat domain-containing protein 9-like</fullName>
    </submittedName>
</protein>
<accession>A0A4D9EMS6</accession>
<gene>
    <name evidence="1" type="ORF">DR999_PMT06566</name>
</gene>
<dbReference type="EMBL" id="QXTE01000042">
    <property type="protein sequence ID" value="TFK10315.1"/>
    <property type="molecule type" value="Genomic_DNA"/>
</dbReference>
<dbReference type="AlphaFoldDB" id="A0A4D9EMS6"/>
<evidence type="ECO:0000313" key="1">
    <source>
        <dbReference type="EMBL" id="TFK10315.1"/>
    </source>
</evidence>
<comment type="caution">
    <text evidence="1">The sequence shown here is derived from an EMBL/GenBank/DDBJ whole genome shotgun (WGS) entry which is preliminary data.</text>
</comment>
<dbReference type="Proteomes" id="UP000297703">
    <property type="component" value="Unassembled WGS sequence"/>
</dbReference>
<reference evidence="1 2" key="2">
    <citation type="submission" date="2019-04" db="EMBL/GenBank/DDBJ databases">
        <title>The genome sequence of big-headed turtle.</title>
        <authorList>
            <person name="Gong S."/>
        </authorList>
    </citation>
    <scope>NUCLEOTIDE SEQUENCE [LARGE SCALE GENOMIC DNA]</scope>
    <source>
        <strain evidence="1">DO16091913</strain>
        <tissue evidence="1">Muscle</tissue>
    </source>
</reference>
<name>A0A4D9EMS6_9SAUR</name>
<reference evidence="1 2" key="1">
    <citation type="submission" date="2019-04" db="EMBL/GenBank/DDBJ databases">
        <title>Draft genome of the big-headed turtle Platysternon megacephalum.</title>
        <authorList>
            <person name="Gong S."/>
        </authorList>
    </citation>
    <scope>NUCLEOTIDE SEQUENCE [LARGE SCALE GENOMIC DNA]</scope>
    <source>
        <strain evidence="1">DO16091913</strain>
        <tissue evidence="1">Muscle</tissue>
    </source>
</reference>
<keyword evidence="2" id="KW-1185">Reference proteome</keyword>
<evidence type="ECO:0000313" key="2">
    <source>
        <dbReference type="Proteomes" id="UP000297703"/>
    </source>
</evidence>
<proteinExistence type="predicted"/>